<feature type="compositionally biased region" description="Polar residues" evidence="1">
    <location>
        <begin position="47"/>
        <end position="59"/>
    </location>
</feature>
<evidence type="ECO:0000313" key="3">
    <source>
        <dbReference type="Proteomes" id="UP000735302"/>
    </source>
</evidence>
<feature type="region of interest" description="Disordered" evidence="1">
    <location>
        <begin position="37"/>
        <end position="59"/>
    </location>
</feature>
<evidence type="ECO:0000313" key="2">
    <source>
        <dbReference type="EMBL" id="GFN99766.1"/>
    </source>
</evidence>
<name>A0AAV3ZXF9_9GAST</name>
<protein>
    <submittedName>
        <fullName evidence="2">Uncharacterized protein</fullName>
    </submittedName>
</protein>
<proteinExistence type="predicted"/>
<dbReference type="EMBL" id="BLXT01003024">
    <property type="protein sequence ID" value="GFN99766.1"/>
    <property type="molecule type" value="Genomic_DNA"/>
</dbReference>
<keyword evidence="3" id="KW-1185">Reference proteome</keyword>
<dbReference type="Proteomes" id="UP000735302">
    <property type="component" value="Unassembled WGS sequence"/>
</dbReference>
<sequence>MTLHSESPCKSPEKPRGTSKIYKIPVTPVRLQHQMSEPSPHMYRGMSNGSTTSPDTKSNLLRCFSYSGPVENKPPLVSQGNLLRVSP</sequence>
<organism evidence="2 3">
    <name type="scientific">Plakobranchus ocellatus</name>
    <dbReference type="NCBI Taxonomy" id="259542"/>
    <lineage>
        <taxon>Eukaryota</taxon>
        <taxon>Metazoa</taxon>
        <taxon>Spiralia</taxon>
        <taxon>Lophotrochozoa</taxon>
        <taxon>Mollusca</taxon>
        <taxon>Gastropoda</taxon>
        <taxon>Heterobranchia</taxon>
        <taxon>Euthyneura</taxon>
        <taxon>Panpulmonata</taxon>
        <taxon>Sacoglossa</taxon>
        <taxon>Placobranchoidea</taxon>
        <taxon>Plakobranchidae</taxon>
        <taxon>Plakobranchus</taxon>
    </lineage>
</organism>
<evidence type="ECO:0000256" key="1">
    <source>
        <dbReference type="SAM" id="MobiDB-lite"/>
    </source>
</evidence>
<feature type="region of interest" description="Disordered" evidence="1">
    <location>
        <begin position="1"/>
        <end position="23"/>
    </location>
</feature>
<accession>A0AAV3ZXF9</accession>
<dbReference type="AlphaFoldDB" id="A0AAV3ZXF9"/>
<reference evidence="2 3" key="1">
    <citation type="journal article" date="2021" name="Elife">
        <title>Chloroplast acquisition without the gene transfer in kleptoplastic sea slugs, Plakobranchus ocellatus.</title>
        <authorList>
            <person name="Maeda T."/>
            <person name="Takahashi S."/>
            <person name="Yoshida T."/>
            <person name="Shimamura S."/>
            <person name="Takaki Y."/>
            <person name="Nagai Y."/>
            <person name="Toyoda A."/>
            <person name="Suzuki Y."/>
            <person name="Arimoto A."/>
            <person name="Ishii H."/>
            <person name="Satoh N."/>
            <person name="Nishiyama T."/>
            <person name="Hasebe M."/>
            <person name="Maruyama T."/>
            <person name="Minagawa J."/>
            <person name="Obokata J."/>
            <person name="Shigenobu S."/>
        </authorList>
    </citation>
    <scope>NUCLEOTIDE SEQUENCE [LARGE SCALE GENOMIC DNA]</scope>
</reference>
<comment type="caution">
    <text evidence="2">The sequence shown here is derived from an EMBL/GenBank/DDBJ whole genome shotgun (WGS) entry which is preliminary data.</text>
</comment>
<gene>
    <name evidence="2" type="ORF">PoB_002627200</name>
</gene>